<dbReference type="SUPFAM" id="SSF53335">
    <property type="entry name" value="S-adenosyl-L-methionine-dependent methyltransferases"/>
    <property type="match status" value="1"/>
</dbReference>
<dbReference type="InterPro" id="IPR001525">
    <property type="entry name" value="C5_MeTfrase"/>
</dbReference>
<dbReference type="EMBL" id="CP020773">
    <property type="protein sequence ID" value="ARJ50699.1"/>
    <property type="molecule type" value="Genomic_DNA"/>
</dbReference>
<dbReference type="Proteomes" id="UP000242864">
    <property type="component" value="Chromosome"/>
</dbReference>
<dbReference type="Gene3D" id="3.40.50.150">
    <property type="entry name" value="Vaccinia Virus protein VP39"/>
    <property type="match status" value="1"/>
</dbReference>
<name>A0AAC9WIX1_9STAP</name>
<dbReference type="InterPro" id="IPR050750">
    <property type="entry name" value="C5-MTase"/>
</dbReference>
<keyword evidence="9" id="KW-1185">Reference proteome</keyword>
<dbReference type="Pfam" id="PF00145">
    <property type="entry name" value="DNA_methylase"/>
    <property type="match status" value="1"/>
</dbReference>
<dbReference type="AlphaFoldDB" id="A0AAC9WIX1"/>
<dbReference type="InterPro" id="IPR029063">
    <property type="entry name" value="SAM-dependent_MTases_sf"/>
</dbReference>
<dbReference type="GO" id="GO:0032259">
    <property type="term" value="P:methylation"/>
    <property type="evidence" value="ECO:0007669"/>
    <property type="project" value="UniProtKB-KW"/>
</dbReference>
<dbReference type="Gene3D" id="3.90.120.10">
    <property type="entry name" value="DNA Methylase, subunit A, domain 2"/>
    <property type="match status" value="1"/>
</dbReference>
<accession>A0AAC9WIX1</accession>
<evidence type="ECO:0000256" key="7">
    <source>
        <dbReference type="RuleBase" id="RU000417"/>
    </source>
</evidence>
<dbReference type="KEGG" id="slz:B5P37_04875"/>
<dbReference type="REBASE" id="199204">
    <property type="entry name" value="M.Slu700373ORF4875P"/>
</dbReference>
<organism evidence="8 9">
    <name type="scientific">Staphylococcus lutrae</name>
    <dbReference type="NCBI Taxonomy" id="155085"/>
    <lineage>
        <taxon>Bacteria</taxon>
        <taxon>Bacillati</taxon>
        <taxon>Bacillota</taxon>
        <taxon>Bacilli</taxon>
        <taxon>Bacillales</taxon>
        <taxon>Staphylococcaceae</taxon>
        <taxon>Staphylococcus</taxon>
    </lineage>
</organism>
<evidence type="ECO:0000256" key="4">
    <source>
        <dbReference type="ARBA" id="ARBA00022747"/>
    </source>
</evidence>
<reference evidence="8 9" key="1">
    <citation type="submission" date="2017-04" db="EMBL/GenBank/DDBJ databases">
        <authorList>
            <person name="Veseli I.A."/>
            <person name="Tang C."/>
            <person name="Pombert J.-F."/>
        </authorList>
    </citation>
    <scope>NUCLEOTIDE SEQUENCE [LARGE SCALE GENOMIC DNA]</scope>
    <source>
        <strain evidence="8 9">ATCC 700373</strain>
    </source>
</reference>
<dbReference type="RefSeq" id="WP_085237177.1">
    <property type="nucleotide sequence ID" value="NZ_CP020773.1"/>
</dbReference>
<keyword evidence="3 5" id="KW-0949">S-adenosyl-L-methionine</keyword>
<dbReference type="NCBIfam" id="TIGR00675">
    <property type="entry name" value="dcm"/>
    <property type="match status" value="1"/>
</dbReference>
<keyword evidence="2 5" id="KW-0808">Transferase</keyword>
<comment type="catalytic activity">
    <reaction evidence="7">
        <text>a 2'-deoxycytidine in DNA + S-adenosyl-L-methionine = a 5-methyl-2'-deoxycytidine in DNA + S-adenosyl-L-homocysteine + H(+)</text>
        <dbReference type="Rhea" id="RHEA:13681"/>
        <dbReference type="Rhea" id="RHEA-COMP:11369"/>
        <dbReference type="Rhea" id="RHEA-COMP:11370"/>
        <dbReference type="ChEBI" id="CHEBI:15378"/>
        <dbReference type="ChEBI" id="CHEBI:57856"/>
        <dbReference type="ChEBI" id="CHEBI:59789"/>
        <dbReference type="ChEBI" id="CHEBI:85452"/>
        <dbReference type="ChEBI" id="CHEBI:85454"/>
        <dbReference type="EC" id="2.1.1.37"/>
    </reaction>
</comment>
<dbReference type="EC" id="2.1.1.37" evidence="7"/>
<comment type="similarity">
    <text evidence="5 6">Belongs to the class I-like SAM-binding methyltransferase superfamily. C5-methyltransferase family.</text>
</comment>
<evidence type="ECO:0000256" key="2">
    <source>
        <dbReference type="ARBA" id="ARBA00022679"/>
    </source>
</evidence>
<dbReference type="PROSITE" id="PS51679">
    <property type="entry name" value="SAM_MT_C5"/>
    <property type="match status" value="1"/>
</dbReference>
<dbReference type="InterPro" id="IPR018117">
    <property type="entry name" value="C5_DNA_meth_AS"/>
</dbReference>
<evidence type="ECO:0000256" key="3">
    <source>
        <dbReference type="ARBA" id="ARBA00022691"/>
    </source>
</evidence>
<feature type="active site" evidence="5">
    <location>
        <position position="85"/>
    </location>
</feature>
<dbReference type="PRINTS" id="PR00105">
    <property type="entry name" value="C5METTRFRASE"/>
</dbReference>
<gene>
    <name evidence="8" type="ORF">B5P37_04875</name>
</gene>
<evidence type="ECO:0000313" key="8">
    <source>
        <dbReference type="EMBL" id="ARJ50699.1"/>
    </source>
</evidence>
<dbReference type="GO" id="GO:0009307">
    <property type="term" value="P:DNA restriction-modification system"/>
    <property type="evidence" value="ECO:0007669"/>
    <property type="project" value="UniProtKB-KW"/>
</dbReference>
<evidence type="ECO:0000256" key="1">
    <source>
        <dbReference type="ARBA" id="ARBA00022603"/>
    </source>
</evidence>
<dbReference type="PANTHER" id="PTHR46098">
    <property type="entry name" value="TRNA (CYTOSINE(38)-C(5))-METHYLTRANSFERASE"/>
    <property type="match status" value="1"/>
</dbReference>
<keyword evidence="1 5" id="KW-0489">Methyltransferase</keyword>
<protein>
    <recommendedName>
        <fullName evidence="7">Cytosine-specific methyltransferase</fullName>
        <ecNumber evidence="7">2.1.1.37</ecNumber>
    </recommendedName>
</protein>
<dbReference type="PANTHER" id="PTHR46098:SF1">
    <property type="entry name" value="TRNA (CYTOSINE(38)-C(5))-METHYLTRANSFERASE"/>
    <property type="match status" value="1"/>
</dbReference>
<keyword evidence="4" id="KW-0680">Restriction system</keyword>
<evidence type="ECO:0000256" key="5">
    <source>
        <dbReference type="PROSITE-ProRule" id="PRU01016"/>
    </source>
</evidence>
<dbReference type="GO" id="GO:0003886">
    <property type="term" value="F:DNA (cytosine-5-)-methyltransferase activity"/>
    <property type="evidence" value="ECO:0007669"/>
    <property type="project" value="UniProtKB-EC"/>
</dbReference>
<sequence>MSKMKVAELFAGVGGFRLGLENTNSKKFEVIWANQWEPSRKVQHAFDCYVTRFKDGVHSNVDIAEVSDKEMADTKADMVVGGFPCQDYSVARSLSGELGIQGKKGVLFWQIVRFIQNTIPKYILLENVDRLLKSPSKQRGRDFGVMLSTLNELGYDVEWRIINAADYGNAQRRRRVFIFGYRRTLNYANEMSKYALEEIVFKRGLFASAFPVENKASKSRVSNVYLNRDIVETSDNFSFQFFNSGIMKNGEVLTIDTIPIYEKFIPLKDILEEKVSPDYEMSKEKIEKFKYLRGPKKILRTSKTGHEYYFSEGGMSETDSLDLPARTMLTSEGSINRSTHFIKDKEKYRILTPVEAERLNGFPDNWTNDMPDRMRYFVMGNALVVPIVTRIANELEKIDELNNSDDYSQLELF</sequence>
<dbReference type="PROSITE" id="PS00094">
    <property type="entry name" value="C5_MTASE_1"/>
    <property type="match status" value="1"/>
</dbReference>
<proteinExistence type="inferred from homology"/>
<evidence type="ECO:0000313" key="9">
    <source>
        <dbReference type="Proteomes" id="UP000242864"/>
    </source>
</evidence>
<evidence type="ECO:0000256" key="6">
    <source>
        <dbReference type="RuleBase" id="RU000416"/>
    </source>
</evidence>